<dbReference type="Proteomes" id="UP000192907">
    <property type="component" value="Unassembled WGS sequence"/>
</dbReference>
<evidence type="ECO:0000256" key="1">
    <source>
        <dbReference type="SAM" id="MobiDB-lite"/>
    </source>
</evidence>
<gene>
    <name evidence="2" type="ORF">SAMN06296036_102218</name>
</gene>
<dbReference type="EMBL" id="FWZT01000002">
    <property type="protein sequence ID" value="SME95498.1"/>
    <property type="molecule type" value="Genomic_DNA"/>
</dbReference>
<proteinExistence type="predicted"/>
<protein>
    <submittedName>
        <fullName evidence="2">Uncharacterized protein</fullName>
    </submittedName>
</protein>
<evidence type="ECO:0000313" key="2">
    <source>
        <dbReference type="EMBL" id="SME95498.1"/>
    </source>
</evidence>
<name>A0A1Y6B9C2_9BACT</name>
<evidence type="ECO:0000313" key="3">
    <source>
        <dbReference type="Proteomes" id="UP000192907"/>
    </source>
</evidence>
<feature type="compositionally biased region" description="Low complexity" evidence="1">
    <location>
        <begin position="251"/>
        <end position="280"/>
    </location>
</feature>
<keyword evidence="3" id="KW-1185">Reference proteome</keyword>
<dbReference type="AlphaFoldDB" id="A0A1Y6B9C2"/>
<reference evidence="3" key="1">
    <citation type="submission" date="2017-04" db="EMBL/GenBank/DDBJ databases">
        <authorList>
            <person name="Varghese N."/>
            <person name="Submissions S."/>
        </authorList>
    </citation>
    <scope>NUCLEOTIDE SEQUENCE [LARGE SCALE GENOMIC DNA]</scope>
    <source>
        <strain evidence="3">RKEM611</strain>
    </source>
</reference>
<accession>A0A1Y6B9C2</accession>
<dbReference type="STRING" id="1513793.SAMN06296036_102218"/>
<sequence>MFSQAILKSTFLKIGNVAKMLWKRKYRDMFQRRSFFPSDKKIPGKDTERSFTIIETLAALAILLPVVIETVSTQGSIINNNLYMRRMTEATWLAKRIMSQVEYNYQVYEFKDIDGDYEGEFKLDPEESEFDYTFKVSIQEWKLPLFDLLLQGGPKNPEEETDVTAPSEPSGGALAGIPGIQQVIDSLFDGHILKIANVEVFWPEGARRDSINLTMLLTNQKALDAYVVSKKKVMKQMLDDVENSIDPPPKNNNNNNSNNNNSNNNSGNNNSGSQGSTNSE</sequence>
<feature type="region of interest" description="Disordered" evidence="1">
    <location>
        <begin position="241"/>
        <end position="280"/>
    </location>
</feature>
<organism evidence="2 3">
    <name type="scientific">Pseudobacteriovorax antillogorgiicola</name>
    <dbReference type="NCBI Taxonomy" id="1513793"/>
    <lineage>
        <taxon>Bacteria</taxon>
        <taxon>Pseudomonadati</taxon>
        <taxon>Bdellovibrionota</taxon>
        <taxon>Oligoflexia</taxon>
        <taxon>Oligoflexales</taxon>
        <taxon>Pseudobacteriovoracaceae</taxon>
        <taxon>Pseudobacteriovorax</taxon>
    </lineage>
</organism>